<keyword evidence="5 7" id="KW-1133">Transmembrane helix</keyword>
<feature type="transmembrane region" description="Helical" evidence="7">
    <location>
        <begin position="110"/>
        <end position="128"/>
    </location>
</feature>
<comment type="subcellular location">
    <subcellularLocation>
        <location evidence="1">Cell membrane</location>
        <topology evidence="1">Multi-pass membrane protein</topology>
    </subcellularLocation>
</comment>
<dbReference type="Proteomes" id="UP000307378">
    <property type="component" value="Unassembled WGS sequence"/>
</dbReference>
<evidence type="ECO:0000313" key="8">
    <source>
        <dbReference type="EMBL" id="THV35379.1"/>
    </source>
</evidence>
<evidence type="ECO:0000256" key="2">
    <source>
        <dbReference type="ARBA" id="ARBA00007928"/>
    </source>
</evidence>
<dbReference type="PIRSF" id="PIRSF006324">
    <property type="entry name" value="LeuE"/>
    <property type="match status" value="1"/>
</dbReference>
<reference evidence="8 9" key="1">
    <citation type="submission" date="2019-04" db="EMBL/GenBank/DDBJ databases">
        <title>genome sequence of strain W3.</title>
        <authorList>
            <person name="Gao J."/>
            <person name="Sun J."/>
        </authorList>
    </citation>
    <scope>NUCLEOTIDE SEQUENCE [LARGE SCALE GENOMIC DNA]</scope>
    <source>
        <strain evidence="8 9">W3</strain>
    </source>
</reference>
<dbReference type="RefSeq" id="WP_136541076.1">
    <property type="nucleotide sequence ID" value="NZ_STGU01000006.1"/>
</dbReference>
<comment type="caution">
    <text evidence="8">The sequence shown here is derived from an EMBL/GenBank/DDBJ whole genome shotgun (WGS) entry which is preliminary data.</text>
</comment>
<sequence>MTLDFLLTTLIIVATPGTGALYTLAAALGGGRRSAIIAAFGCTLGIIPHMLAAALGLAALVAAEPRLFEAIRYAGIAYLVWMAIGLWRSGLAADPAAEPRQEAWRIIRKAVLINLLNPKLSLFFLAFLPQFVTPADTAPLVTMAFLSLVFMAVTFVVFALYGVAASAMRQGLVTRPRRMRVVNRLLSGGFLVMAGKLALAQR</sequence>
<evidence type="ECO:0000313" key="9">
    <source>
        <dbReference type="Proteomes" id="UP000307378"/>
    </source>
</evidence>
<dbReference type="AlphaFoldDB" id="A0A4S8Q425"/>
<evidence type="ECO:0000256" key="3">
    <source>
        <dbReference type="ARBA" id="ARBA00022475"/>
    </source>
</evidence>
<dbReference type="PANTHER" id="PTHR30086:SF14">
    <property type="entry name" value="HOMOSERINE_HOMOSERINE LACTONE EFFLUX PROTEIN"/>
    <property type="match status" value="1"/>
</dbReference>
<comment type="similarity">
    <text evidence="2">Belongs to the Rht family.</text>
</comment>
<accession>A0A4S8Q425</accession>
<proteinExistence type="inferred from homology"/>
<protein>
    <submittedName>
        <fullName evidence="8">LysE family translocator</fullName>
    </submittedName>
</protein>
<dbReference type="EMBL" id="STGU01000006">
    <property type="protein sequence ID" value="THV35379.1"/>
    <property type="molecule type" value="Genomic_DNA"/>
</dbReference>
<dbReference type="Pfam" id="PF01810">
    <property type="entry name" value="LysE"/>
    <property type="match status" value="1"/>
</dbReference>
<evidence type="ECO:0000256" key="5">
    <source>
        <dbReference type="ARBA" id="ARBA00022989"/>
    </source>
</evidence>
<evidence type="ECO:0000256" key="6">
    <source>
        <dbReference type="ARBA" id="ARBA00023136"/>
    </source>
</evidence>
<keyword evidence="3" id="KW-1003">Cell membrane</keyword>
<organism evidence="8 9">
    <name type="scientific">Rhizobium rosettiformans W3</name>
    <dbReference type="NCBI Taxonomy" id="538378"/>
    <lineage>
        <taxon>Bacteria</taxon>
        <taxon>Pseudomonadati</taxon>
        <taxon>Pseudomonadota</taxon>
        <taxon>Alphaproteobacteria</taxon>
        <taxon>Hyphomicrobiales</taxon>
        <taxon>Rhizobiaceae</taxon>
        <taxon>Rhizobium/Agrobacterium group</taxon>
        <taxon>Rhizobium</taxon>
    </lineage>
</organism>
<evidence type="ECO:0000256" key="7">
    <source>
        <dbReference type="SAM" id="Phobius"/>
    </source>
</evidence>
<name>A0A4S8Q425_9HYPH</name>
<dbReference type="GO" id="GO:0042970">
    <property type="term" value="F:homoserine transmembrane transporter activity"/>
    <property type="evidence" value="ECO:0007669"/>
    <property type="project" value="TreeGrafter"/>
</dbReference>
<feature type="transmembrane region" description="Helical" evidence="7">
    <location>
        <begin position="70"/>
        <end position="89"/>
    </location>
</feature>
<evidence type="ECO:0000256" key="4">
    <source>
        <dbReference type="ARBA" id="ARBA00022692"/>
    </source>
</evidence>
<keyword evidence="6 7" id="KW-0472">Membrane</keyword>
<dbReference type="PANTHER" id="PTHR30086">
    <property type="entry name" value="ARGININE EXPORTER PROTEIN ARGO"/>
    <property type="match status" value="1"/>
</dbReference>
<feature type="transmembrane region" description="Helical" evidence="7">
    <location>
        <begin position="35"/>
        <end position="58"/>
    </location>
</feature>
<keyword evidence="4 7" id="KW-0812">Transmembrane</keyword>
<feature type="transmembrane region" description="Helical" evidence="7">
    <location>
        <begin position="6"/>
        <end position="28"/>
    </location>
</feature>
<feature type="transmembrane region" description="Helical" evidence="7">
    <location>
        <begin position="140"/>
        <end position="161"/>
    </location>
</feature>
<gene>
    <name evidence="8" type="ORF">FAA86_12655</name>
</gene>
<dbReference type="InterPro" id="IPR001123">
    <property type="entry name" value="LeuE-type"/>
</dbReference>
<evidence type="ECO:0000256" key="1">
    <source>
        <dbReference type="ARBA" id="ARBA00004651"/>
    </source>
</evidence>
<dbReference type="GO" id="GO:0005886">
    <property type="term" value="C:plasma membrane"/>
    <property type="evidence" value="ECO:0007669"/>
    <property type="project" value="UniProtKB-SubCell"/>
</dbReference>